<protein>
    <submittedName>
        <fullName evidence="1">Uncharacterized protein</fullName>
    </submittedName>
</protein>
<name>A0A838L6B2_9SPHN</name>
<gene>
    <name evidence="1" type="ORF">HZF05_08720</name>
</gene>
<dbReference type="AlphaFoldDB" id="A0A838L6B2"/>
<comment type="caution">
    <text evidence="1">The sequence shown here is derived from an EMBL/GenBank/DDBJ whole genome shotgun (WGS) entry which is preliminary data.</text>
</comment>
<evidence type="ECO:0000313" key="1">
    <source>
        <dbReference type="EMBL" id="MBA2934182.1"/>
    </source>
</evidence>
<dbReference type="RefSeq" id="WP_160365694.1">
    <property type="nucleotide sequence ID" value="NZ_JACEIB010000006.1"/>
</dbReference>
<dbReference type="EMBL" id="JACEIB010000006">
    <property type="protein sequence ID" value="MBA2934182.1"/>
    <property type="molecule type" value="Genomic_DNA"/>
</dbReference>
<sequence>MRIRHLILLTATAVSTAQARAPREGQPLRPTLAVVPQGNEPALQYGPTILPRPFGGELVDTLSIIGRYQTGRDTLFLVRGSGGASCPSRYVVVAPSRGGTPLVTAPFGTCALADAKVVRGQLIVAMNADAVGGPAIRYAYIGGQMRPLDAPPPQATADTTCRSYESAGAVGQDAMLAEFDRTFPDEFRHASELKKVAIAPDDLRRLVTGLACFSTWPGAEKMVPEAATPLFASKRYGDASFAALETVSQTPGVDAGVVAAVRQFGAEMRYYVGRRTAL</sequence>
<dbReference type="Proteomes" id="UP000570166">
    <property type="component" value="Unassembled WGS sequence"/>
</dbReference>
<proteinExistence type="predicted"/>
<evidence type="ECO:0000313" key="2">
    <source>
        <dbReference type="Proteomes" id="UP000570166"/>
    </source>
</evidence>
<organism evidence="1 2">
    <name type="scientific">Sphingomonas chungangi</name>
    <dbReference type="NCBI Taxonomy" id="2683589"/>
    <lineage>
        <taxon>Bacteria</taxon>
        <taxon>Pseudomonadati</taxon>
        <taxon>Pseudomonadota</taxon>
        <taxon>Alphaproteobacteria</taxon>
        <taxon>Sphingomonadales</taxon>
        <taxon>Sphingomonadaceae</taxon>
        <taxon>Sphingomonas</taxon>
    </lineage>
</organism>
<keyword evidence="2" id="KW-1185">Reference proteome</keyword>
<accession>A0A838L6B2</accession>
<reference evidence="1 2" key="1">
    <citation type="submission" date="2020-07" db="EMBL/GenBank/DDBJ databases">
        <authorList>
            <person name="Sun Q."/>
        </authorList>
    </citation>
    <scope>NUCLEOTIDE SEQUENCE [LARGE SCALE GENOMIC DNA]</scope>
    <source>
        <strain evidence="1 2">CGMCC 1.13654</strain>
    </source>
</reference>